<dbReference type="InterPro" id="IPR000150">
    <property type="entry name" value="Cof"/>
</dbReference>
<dbReference type="PROSITE" id="PS01229">
    <property type="entry name" value="COF_2"/>
    <property type="match status" value="1"/>
</dbReference>
<keyword evidence="1" id="KW-0378">Hydrolase</keyword>
<dbReference type="SFLD" id="SFLDS00003">
    <property type="entry name" value="Haloacid_Dehalogenase"/>
    <property type="match status" value="1"/>
</dbReference>
<dbReference type="AlphaFoldDB" id="A0A174YIU5"/>
<dbReference type="Gene3D" id="3.40.50.1000">
    <property type="entry name" value="HAD superfamily/HAD-like"/>
    <property type="match status" value="1"/>
</dbReference>
<sequence>MNTDIKLVALDLDRTTLNSESHLSEVNRQALIDAISNGVHVCIASGRAFDTLPEDVISVPGIEYAITSNGAAIYRIAGKECLKSYVLTPESVKTILKLTENDIVTYEAFIKGQAFASTEYTAHPEKYGATEHSLNYVKKTRILKDDIVSFILEHCHELDSIDIVVGDDELKKNIMDRIRKATDEVYMTSSISQLLEISYKDAGKKSGVKFLTEYLGLSRENVAAFGDADNDTDMIEYAGVGIAMENAAPHLKQIADHITLHHDKDGVAYAFRNILNIC</sequence>
<name>A0A174YIU5_9FIRM</name>
<dbReference type="Pfam" id="PF08282">
    <property type="entry name" value="Hydrolase_3"/>
    <property type="match status" value="1"/>
</dbReference>
<dbReference type="GO" id="GO:0005829">
    <property type="term" value="C:cytosol"/>
    <property type="evidence" value="ECO:0007669"/>
    <property type="project" value="TreeGrafter"/>
</dbReference>
<dbReference type="PANTHER" id="PTHR10000">
    <property type="entry name" value="PHOSPHOSERINE PHOSPHATASE"/>
    <property type="match status" value="1"/>
</dbReference>
<dbReference type="SUPFAM" id="SSF56784">
    <property type="entry name" value="HAD-like"/>
    <property type="match status" value="1"/>
</dbReference>
<evidence type="ECO:0000313" key="1">
    <source>
        <dbReference type="EMBL" id="CUQ75043.1"/>
    </source>
</evidence>
<organism evidence="1 2">
    <name type="scientific">Lachnospira eligens</name>
    <dbReference type="NCBI Taxonomy" id="39485"/>
    <lineage>
        <taxon>Bacteria</taxon>
        <taxon>Bacillati</taxon>
        <taxon>Bacillota</taxon>
        <taxon>Clostridia</taxon>
        <taxon>Lachnospirales</taxon>
        <taxon>Lachnospiraceae</taxon>
        <taxon>Lachnospira</taxon>
    </lineage>
</organism>
<dbReference type="OrthoDB" id="9810101at2"/>
<evidence type="ECO:0000313" key="2">
    <source>
        <dbReference type="Proteomes" id="UP000095621"/>
    </source>
</evidence>
<dbReference type="Gene3D" id="3.30.1240.10">
    <property type="match status" value="1"/>
</dbReference>
<dbReference type="EC" id="3.1.3.-" evidence="1"/>
<protein>
    <submittedName>
        <fullName evidence="1">Phosphatase YidA</fullName>
        <ecNumber evidence="1">3.1.3.-</ecNumber>
    </submittedName>
</protein>
<accession>A0A174YIU5</accession>
<reference evidence="1 2" key="1">
    <citation type="submission" date="2015-09" db="EMBL/GenBank/DDBJ databases">
        <authorList>
            <consortium name="Pathogen Informatics"/>
        </authorList>
    </citation>
    <scope>NUCLEOTIDE SEQUENCE [LARGE SCALE GENOMIC DNA]</scope>
    <source>
        <strain evidence="1 2">2789STDY5834875</strain>
    </source>
</reference>
<dbReference type="InterPro" id="IPR023214">
    <property type="entry name" value="HAD_sf"/>
</dbReference>
<dbReference type="NCBIfam" id="TIGR01484">
    <property type="entry name" value="HAD-SF-IIB"/>
    <property type="match status" value="1"/>
</dbReference>
<dbReference type="GO" id="GO:0000287">
    <property type="term" value="F:magnesium ion binding"/>
    <property type="evidence" value="ECO:0007669"/>
    <property type="project" value="TreeGrafter"/>
</dbReference>
<dbReference type="InterPro" id="IPR036412">
    <property type="entry name" value="HAD-like_sf"/>
</dbReference>
<proteinExistence type="predicted"/>
<dbReference type="GO" id="GO:0016791">
    <property type="term" value="F:phosphatase activity"/>
    <property type="evidence" value="ECO:0007669"/>
    <property type="project" value="UniProtKB-ARBA"/>
</dbReference>
<dbReference type="SFLD" id="SFLDG01140">
    <property type="entry name" value="C2.B:_Phosphomannomutase_and_P"/>
    <property type="match status" value="1"/>
</dbReference>
<dbReference type="EMBL" id="CZBU01000001">
    <property type="protein sequence ID" value="CUQ75043.1"/>
    <property type="molecule type" value="Genomic_DNA"/>
</dbReference>
<gene>
    <name evidence="1" type="primary">yidA</name>
    <name evidence="1" type="ORF">ERS852490_00292</name>
</gene>
<dbReference type="NCBIfam" id="TIGR00099">
    <property type="entry name" value="Cof-subfamily"/>
    <property type="match status" value="1"/>
</dbReference>
<dbReference type="PANTHER" id="PTHR10000:SF8">
    <property type="entry name" value="HAD SUPERFAMILY HYDROLASE-LIKE, TYPE 3"/>
    <property type="match status" value="1"/>
</dbReference>
<dbReference type="InterPro" id="IPR006379">
    <property type="entry name" value="HAD-SF_hydro_IIB"/>
</dbReference>
<dbReference type="Proteomes" id="UP000095621">
    <property type="component" value="Unassembled WGS sequence"/>
</dbReference>
<dbReference type="RefSeq" id="WP_055214621.1">
    <property type="nucleotide sequence ID" value="NZ_CZBU01000001.1"/>
</dbReference>